<sequence>MALKALLLDFNGVILDDERIHEQLIQELLVAENLRPQPGDFRNYCLGCSDRAGLTNLLASRGRVVSQAYLEDMIKRKSQAYLHKLDTLDQLPLFQGVQTLIQEATAANLKIAIVSGALRLEIETVLTRSGLAKYIHGIVAAEDVTASKPDPEGYQTAIQRLREQVSTLSDLSPQDCLALEDTFPGIEAAKAAHVPVVGVAHTYPFHMLQRCTNWTVDYLSELELPRIQAVFAGQPYPTAIAEEKVAQ</sequence>
<comment type="similarity">
    <text evidence="2">Belongs to the HAD-like hydrolase superfamily. CbbY/CbbZ/Gph/YieH family.</text>
</comment>
<dbReference type="InterPro" id="IPR023198">
    <property type="entry name" value="PGP-like_dom2"/>
</dbReference>
<evidence type="ECO:0000256" key="3">
    <source>
        <dbReference type="ARBA" id="ARBA00022723"/>
    </source>
</evidence>
<keyword evidence="6" id="KW-1185">Reference proteome</keyword>
<dbReference type="Pfam" id="PF13419">
    <property type="entry name" value="HAD_2"/>
    <property type="match status" value="1"/>
</dbReference>
<evidence type="ECO:0000256" key="1">
    <source>
        <dbReference type="ARBA" id="ARBA00001946"/>
    </source>
</evidence>
<dbReference type="Proteomes" id="UP000031561">
    <property type="component" value="Unassembled WGS sequence"/>
</dbReference>
<keyword evidence="4" id="KW-0460">Magnesium</keyword>
<evidence type="ECO:0000256" key="2">
    <source>
        <dbReference type="ARBA" id="ARBA00006171"/>
    </source>
</evidence>
<comment type="cofactor">
    <cofactor evidence="1">
        <name>Mg(2+)</name>
        <dbReference type="ChEBI" id="CHEBI:18420"/>
    </cofactor>
</comment>
<evidence type="ECO:0000313" key="5">
    <source>
        <dbReference type="EMBL" id="MCM1983555.1"/>
    </source>
</evidence>
<dbReference type="Gene3D" id="1.10.150.240">
    <property type="entry name" value="Putative phosphatase, domain 2"/>
    <property type="match status" value="1"/>
</dbReference>
<dbReference type="InterPro" id="IPR036412">
    <property type="entry name" value="HAD-like_sf"/>
</dbReference>
<dbReference type="GO" id="GO:0046872">
    <property type="term" value="F:metal ion binding"/>
    <property type="evidence" value="ECO:0007669"/>
    <property type="project" value="UniProtKB-KW"/>
</dbReference>
<dbReference type="Gene3D" id="3.40.50.1000">
    <property type="entry name" value="HAD superfamily/HAD-like"/>
    <property type="match status" value="1"/>
</dbReference>
<dbReference type="RefSeq" id="WP_166282375.1">
    <property type="nucleotide sequence ID" value="NZ_JTHE03000064.1"/>
</dbReference>
<dbReference type="GO" id="GO:0003824">
    <property type="term" value="F:catalytic activity"/>
    <property type="evidence" value="ECO:0007669"/>
    <property type="project" value="UniProtKB-ARBA"/>
</dbReference>
<reference evidence="5 6" key="1">
    <citation type="journal article" date="2015" name="Genome Announc.">
        <title>Draft Genome Sequence of Filamentous Marine Cyanobacterium Lyngbya confervoides Strain BDU141951.</title>
        <authorList>
            <person name="Chandrababunaidu M.M."/>
            <person name="Sen D."/>
            <person name="Tripathy S."/>
        </authorList>
    </citation>
    <scope>NUCLEOTIDE SEQUENCE [LARGE SCALE GENOMIC DNA]</scope>
    <source>
        <strain evidence="5 6">BDU141951</strain>
    </source>
</reference>
<dbReference type="NCBIfam" id="TIGR01509">
    <property type="entry name" value="HAD-SF-IA-v3"/>
    <property type="match status" value="1"/>
</dbReference>
<comment type="caution">
    <text evidence="5">The sequence shown here is derived from an EMBL/GenBank/DDBJ whole genome shotgun (WGS) entry which is preliminary data.</text>
</comment>
<dbReference type="InterPro" id="IPR051600">
    <property type="entry name" value="Beta-PGM-like"/>
</dbReference>
<dbReference type="InterPro" id="IPR041492">
    <property type="entry name" value="HAD_2"/>
</dbReference>
<gene>
    <name evidence="5" type="ORF">QQ91_0012075</name>
</gene>
<organism evidence="5 6">
    <name type="scientific">Lyngbya confervoides BDU141951</name>
    <dbReference type="NCBI Taxonomy" id="1574623"/>
    <lineage>
        <taxon>Bacteria</taxon>
        <taxon>Bacillati</taxon>
        <taxon>Cyanobacteriota</taxon>
        <taxon>Cyanophyceae</taxon>
        <taxon>Oscillatoriophycideae</taxon>
        <taxon>Oscillatoriales</taxon>
        <taxon>Microcoleaceae</taxon>
        <taxon>Lyngbya</taxon>
    </lineage>
</organism>
<keyword evidence="3" id="KW-0479">Metal-binding</keyword>
<dbReference type="EMBL" id="JTHE03000064">
    <property type="protein sequence ID" value="MCM1983555.1"/>
    <property type="molecule type" value="Genomic_DNA"/>
</dbReference>
<protein>
    <submittedName>
        <fullName evidence="5">HAD family phosphatase</fullName>
    </submittedName>
</protein>
<name>A0ABD4T4Q2_9CYAN</name>
<dbReference type="SFLD" id="SFLDG01129">
    <property type="entry name" value="C1.5:_HAD__Beta-PGM__Phosphata"/>
    <property type="match status" value="1"/>
</dbReference>
<dbReference type="SFLD" id="SFLDS00003">
    <property type="entry name" value="Haloacid_Dehalogenase"/>
    <property type="match status" value="1"/>
</dbReference>
<dbReference type="InterPro" id="IPR023214">
    <property type="entry name" value="HAD_sf"/>
</dbReference>
<dbReference type="PANTHER" id="PTHR46193">
    <property type="entry name" value="6-PHOSPHOGLUCONATE PHOSPHATASE"/>
    <property type="match status" value="1"/>
</dbReference>
<evidence type="ECO:0000313" key="6">
    <source>
        <dbReference type="Proteomes" id="UP000031561"/>
    </source>
</evidence>
<accession>A0ABD4T4Q2</accession>
<proteinExistence type="inferred from homology"/>
<dbReference type="AlphaFoldDB" id="A0ABD4T4Q2"/>
<dbReference type="SUPFAM" id="SSF56784">
    <property type="entry name" value="HAD-like"/>
    <property type="match status" value="1"/>
</dbReference>
<dbReference type="PANTHER" id="PTHR46193:SF21">
    <property type="entry name" value="SLL1138 PROTEIN"/>
    <property type="match status" value="1"/>
</dbReference>
<dbReference type="InterPro" id="IPR006439">
    <property type="entry name" value="HAD-SF_hydro_IA"/>
</dbReference>
<evidence type="ECO:0000256" key="4">
    <source>
        <dbReference type="ARBA" id="ARBA00022842"/>
    </source>
</evidence>